<reference evidence="3" key="1">
    <citation type="submission" date="2016-10" db="EMBL/GenBank/DDBJ databases">
        <authorList>
            <person name="Varghese N."/>
        </authorList>
    </citation>
    <scope>NUCLEOTIDE SEQUENCE [LARGE SCALE GENOMIC DNA]</scope>
    <source>
        <strain evidence="3">DSM 45096 / BCRC 16803 / CGMCC 4.1857 / CIP 109030 / JCM 12277 / KCTC 19219 / NBRC 100920 / 33214</strain>
    </source>
</reference>
<protein>
    <submittedName>
        <fullName evidence="2">Uncharacterized protein</fullName>
    </submittedName>
</protein>
<dbReference type="AlphaFoldDB" id="A0A1H7P396"/>
<proteinExistence type="predicted"/>
<feature type="region of interest" description="Disordered" evidence="1">
    <location>
        <begin position="1"/>
        <end position="30"/>
    </location>
</feature>
<evidence type="ECO:0000256" key="1">
    <source>
        <dbReference type="SAM" id="MobiDB-lite"/>
    </source>
</evidence>
<dbReference type="EMBL" id="FOAZ01000007">
    <property type="protein sequence ID" value="SEL30282.1"/>
    <property type="molecule type" value="Genomic_DNA"/>
</dbReference>
<accession>A0A1H7P396</accession>
<dbReference type="Proteomes" id="UP000183015">
    <property type="component" value="Unassembled WGS sequence"/>
</dbReference>
<organism evidence="2 3">
    <name type="scientific">Streptacidiphilus jiangxiensis</name>
    <dbReference type="NCBI Taxonomy" id="235985"/>
    <lineage>
        <taxon>Bacteria</taxon>
        <taxon>Bacillati</taxon>
        <taxon>Actinomycetota</taxon>
        <taxon>Actinomycetes</taxon>
        <taxon>Kitasatosporales</taxon>
        <taxon>Streptomycetaceae</taxon>
        <taxon>Streptacidiphilus</taxon>
    </lineage>
</organism>
<sequence>MAGEGMLTAESRNQTKELMQGLNVPESASL</sequence>
<evidence type="ECO:0000313" key="3">
    <source>
        <dbReference type="Proteomes" id="UP000183015"/>
    </source>
</evidence>
<gene>
    <name evidence="2" type="ORF">SAMN05414137_107203</name>
</gene>
<name>A0A1H7P396_STRJI</name>
<keyword evidence="3" id="KW-1185">Reference proteome</keyword>
<evidence type="ECO:0000313" key="2">
    <source>
        <dbReference type="EMBL" id="SEL30282.1"/>
    </source>
</evidence>